<evidence type="ECO:0000313" key="9">
    <source>
        <dbReference type="Proteomes" id="UP000567293"/>
    </source>
</evidence>
<comment type="caution">
    <text evidence="8">The sequence shown here is derived from an EMBL/GenBank/DDBJ whole genome shotgun (WGS) entry which is preliminary data.</text>
</comment>
<organism evidence="8 9">
    <name type="scientific">Candidatus Acidiferrum panamense</name>
    <dbReference type="NCBI Taxonomy" id="2741543"/>
    <lineage>
        <taxon>Bacteria</taxon>
        <taxon>Pseudomonadati</taxon>
        <taxon>Acidobacteriota</taxon>
        <taxon>Terriglobia</taxon>
        <taxon>Candidatus Acidiferrales</taxon>
        <taxon>Candidatus Acidiferrum</taxon>
    </lineage>
</organism>
<evidence type="ECO:0000256" key="3">
    <source>
        <dbReference type="ARBA" id="ARBA00022692"/>
    </source>
</evidence>
<dbReference type="AlphaFoldDB" id="A0A7V8T0I7"/>
<dbReference type="SUPFAM" id="SSF82866">
    <property type="entry name" value="Multidrug efflux transporter AcrB transmembrane domain"/>
    <property type="match status" value="1"/>
</dbReference>
<dbReference type="Proteomes" id="UP000567293">
    <property type="component" value="Unassembled WGS sequence"/>
</dbReference>
<keyword evidence="2" id="KW-1003">Cell membrane</keyword>
<feature type="transmembrane region" description="Helical" evidence="6">
    <location>
        <begin position="274"/>
        <end position="297"/>
    </location>
</feature>
<evidence type="ECO:0000256" key="1">
    <source>
        <dbReference type="ARBA" id="ARBA00004651"/>
    </source>
</evidence>
<keyword evidence="4 6" id="KW-1133">Transmembrane helix</keyword>
<feature type="transmembrane region" description="Helical" evidence="6">
    <location>
        <begin position="239"/>
        <end position="262"/>
    </location>
</feature>
<evidence type="ECO:0000259" key="7">
    <source>
        <dbReference type="PROSITE" id="PS50156"/>
    </source>
</evidence>
<keyword evidence="5 6" id="KW-0472">Membrane</keyword>
<gene>
    <name evidence="8" type="ORF">HRJ53_28890</name>
</gene>
<dbReference type="InterPro" id="IPR004869">
    <property type="entry name" value="MMPL_dom"/>
</dbReference>
<feature type="domain" description="SSD" evidence="7">
    <location>
        <begin position="170"/>
        <end position="296"/>
    </location>
</feature>
<dbReference type="PANTHER" id="PTHR33406:SF13">
    <property type="entry name" value="MEMBRANE PROTEIN YDFJ"/>
    <property type="match status" value="1"/>
</dbReference>
<accession>A0A7V8T0I7</accession>
<dbReference type="GO" id="GO:0005886">
    <property type="term" value="C:plasma membrane"/>
    <property type="evidence" value="ECO:0007669"/>
    <property type="project" value="UniProtKB-SubCell"/>
</dbReference>
<dbReference type="EMBL" id="JACDQQ010002799">
    <property type="protein sequence ID" value="MBA0089026.1"/>
    <property type="molecule type" value="Genomic_DNA"/>
</dbReference>
<feature type="transmembrane region" description="Helical" evidence="6">
    <location>
        <begin position="169"/>
        <end position="190"/>
    </location>
</feature>
<feature type="transmembrane region" description="Helical" evidence="6">
    <location>
        <begin position="145"/>
        <end position="163"/>
    </location>
</feature>
<evidence type="ECO:0000256" key="6">
    <source>
        <dbReference type="SAM" id="Phobius"/>
    </source>
</evidence>
<name>A0A7V8T0I7_9BACT</name>
<dbReference type="Gene3D" id="1.20.1640.10">
    <property type="entry name" value="Multidrug efflux transporter AcrB transmembrane domain"/>
    <property type="match status" value="1"/>
</dbReference>
<feature type="transmembrane region" description="Helical" evidence="6">
    <location>
        <begin position="197"/>
        <end position="219"/>
    </location>
</feature>
<dbReference type="Pfam" id="PF03176">
    <property type="entry name" value="MMPL"/>
    <property type="match status" value="1"/>
</dbReference>
<evidence type="ECO:0000313" key="8">
    <source>
        <dbReference type="EMBL" id="MBA0089026.1"/>
    </source>
</evidence>
<evidence type="ECO:0000256" key="2">
    <source>
        <dbReference type="ARBA" id="ARBA00022475"/>
    </source>
</evidence>
<feature type="transmembrane region" description="Helical" evidence="6">
    <location>
        <begin position="323"/>
        <end position="343"/>
    </location>
</feature>
<proteinExistence type="predicted"/>
<dbReference type="InterPro" id="IPR000731">
    <property type="entry name" value="SSD"/>
</dbReference>
<keyword evidence="9" id="KW-1185">Reference proteome</keyword>
<dbReference type="PROSITE" id="PS50156">
    <property type="entry name" value="SSD"/>
    <property type="match status" value="1"/>
</dbReference>
<reference evidence="8" key="1">
    <citation type="submission" date="2020-06" db="EMBL/GenBank/DDBJ databases">
        <title>Legume-microbial interactions unlock mineral nutrients during tropical forest succession.</title>
        <authorList>
            <person name="Epihov D.Z."/>
        </authorList>
    </citation>
    <scope>NUCLEOTIDE SEQUENCE [LARGE SCALE GENOMIC DNA]</scope>
    <source>
        <strain evidence="8">Pan2503</strain>
    </source>
</reference>
<comment type="subcellular location">
    <subcellularLocation>
        <location evidence="1">Cell membrane</location>
        <topology evidence="1">Multi-pass membrane protein</topology>
    </subcellularLocation>
</comment>
<evidence type="ECO:0000256" key="5">
    <source>
        <dbReference type="ARBA" id="ARBA00023136"/>
    </source>
</evidence>
<feature type="non-terminal residue" evidence="8">
    <location>
        <position position="415"/>
    </location>
</feature>
<protein>
    <submittedName>
        <fullName evidence="8">MMPL family transporter</fullName>
    </submittedName>
</protein>
<dbReference type="PANTHER" id="PTHR33406">
    <property type="entry name" value="MEMBRANE PROTEIN MJ1562-RELATED"/>
    <property type="match status" value="1"/>
</dbReference>
<sequence length="415" mass="44330">MTDGLTRADVLLKTLAADPSLRGILRALSLGITGVQRGALKLDDMTRPMTMAAATAEDVVAGRPASFSWRALAGGKPADPTDLRRFIEVEPVLDFMALEPGRAATDAIAQTASDLKLGADYQARVRQTGRIPTDDDEFMTLKKDAGLNAAVSLLAVLIILWLALRSARIIFAVAVSLLVGLAISAAWGLFLVGALNLISIAFFVLFIGLGVDFGIQFSVRYRAERHDYPELRTALHSTAVKVGGPLALAALATAVGFSSFLPTAYRGLSELGEIAGSGMIIAFVTSITLLPALLAVLNPPGERHPMGFVQLAPVDRFLELHRIPVVVIIILVVVLASPLLFWLQFDFNPLHLQSPKVESVATFLELRKNPQTAANAIEIKASDLAAANATARRLSALPEVSQTRTLSDLVPSDQD</sequence>
<dbReference type="InterPro" id="IPR050545">
    <property type="entry name" value="Mycobact_MmpL"/>
</dbReference>
<keyword evidence="3 6" id="KW-0812">Transmembrane</keyword>
<evidence type="ECO:0000256" key="4">
    <source>
        <dbReference type="ARBA" id="ARBA00022989"/>
    </source>
</evidence>